<organism evidence="1 2">
    <name type="scientific">Acinetobacter oleivorans</name>
    <dbReference type="NCBI Taxonomy" id="1148157"/>
    <lineage>
        <taxon>Bacteria</taxon>
        <taxon>Pseudomonadati</taxon>
        <taxon>Pseudomonadota</taxon>
        <taxon>Gammaproteobacteria</taxon>
        <taxon>Moraxellales</taxon>
        <taxon>Moraxellaceae</taxon>
        <taxon>Acinetobacter</taxon>
    </lineage>
</organism>
<sequence length="301" mass="35661">MGNWDAPFFSIDELNEFAQEIYKSNPELDLQYFEGAMILERAMRPAANKYWENWQQKHKERIANIEHQKSLKAQKQQERKEKLLKRLEFEKTLENSCYYFSVFEKNKEVFPFGLDQTPFFAYEEAEKAMQRYELFYSEKDFYIGLGALDLDYMLRGDGKTEEVEQHWINQHKQRLELLFNEGDFLGHGSYFSTAEEKNDYQHWLKTALNSFDNCHYFIAEAPATSEHPVITSSPLFYSLMDALTFIAKEEARHSHLNFTVQRGLIPTTDLMKIDGRTNECFQKFINQHKARIESLSMKEAI</sequence>
<dbReference type="EMBL" id="JHQK01000001">
    <property type="protein sequence ID" value="KHN68695.1"/>
    <property type="molecule type" value="Genomic_DNA"/>
</dbReference>
<dbReference type="AlphaFoldDB" id="A0A0B2UI77"/>
<gene>
    <name evidence="1" type="ORF">DH17_00310</name>
</gene>
<name>A0A0B2UI77_9GAMM</name>
<evidence type="ECO:0000313" key="1">
    <source>
        <dbReference type="EMBL" id="KHN68695.1"/>
    </source>
</evidence>
<protein>
    <submittedName>
        <fullName evidence="1">4Fe-4S ferredoxin</fullName>
    </submittedName>
</protein>
<comment type="caution">
    <text evidence="1">The sequence shown here is derived from an EMBL/GenBank/DDBJ whole genome shotgun (WGS) entry which is preliminary data.</text>
</comment>
<proteinExistence type="predicted"/>
<dbReference type="Proteomes" id="UP000031012">
    <property type="component" value="Unassembled WGS sequence"/>
</dbReference>
<evidence type="ECO:0000313" key="2">
    <source>
        <dbReference type="Proteomes" id="UP000031012"/>
    </source>
</evidence>
<reference evidence="1 2" key="1">
    <citation type="submission" date="2014-03" db="EMBL/GenBank/DDBJ databases">
        <title>Genome sequence of the diesel-degrader and plant-growth promoter Acinetobacter oleivorans PF-1 isolated from the roots of poplar tree.</title>
        <authorList>
            <person name="Gkorezis P."/>
            <person name="van Hamme J."/>
            <person name="Rineau F."/>
            <person name="Vangronsveld J."/>
            <person name="Francetti A."/>
        </authorList>
    </citation>
    <scope>NUCLEOTIDE SEQUENCE [LARGE SCALE GENOMIC DNA]</scope>
    <source>
        <strain evidence="1 2">PF1</strain>
    </source>
</reference>
<accession>A0A0B2UI77</accession>